<reference evidence="2" key="1">
    <citation type="submission" date="2022-06" db="EMBL/GenBank/DDBJ databases">
        <title>Genome Sequence of Candolleomyces eurysporus.</title>
        <authorList>
            <person name="Buettner E."/>
        </authorList>
    </citation>
    <scope>NUCLEOTIDE SEQUENCE</scope>
    <source>
        <strain evidence="2">VTCC 930004</strain>
    </source>
</reference>
<feature type="compositionally biased region" description="Polar residues" evidence="1">
    <location>
        <begin position="368"/>
        <end position="378"/>
    </location>
</feature>
<protein>
    <submittedName>
        <fullName evidence="2">Uncharacterized protein</fullName>
    </submittedName>
</protein>
<keyword evidence="3" id="KW-1185">Reference proteome</keyword>
<feature type="compositionally biased region" description="Basic and acidic residues" evidence="1">
    <location>
        <begin position="50"/>
        <end position="67"/>
    </location>
</feature>
<dbReference type="Proteomes" id="UP001140091">
    <property type="component" value="Unassembled WGS sequence"/>
</dbReference>
<feature type="non-terminal residue" evidence="2">
    <location>
        <position position="1"/>
    </location>
</feature>
<sequence>MSANIDFQYLRKQLRDKSIYLADDNAPERLEWFPMQDFDRIVTKDEADKYRDSLKKEGTPSNEDDKPSPPPPARLAGIVRLTHKHDFFMQACSGWTPNASPDHPRFADIRPSAFTEDPDIPELKGDYPKIWNNVVELLRGWYQFGAGDGAKLTDSVGVIDWTTKSEPNPAHGFKIGHRVFERRSAESLENFQDHGASFSIENWPVGPEARAELDKIKKTHIAHPIPAYYPDPEKNLIPPYRYRDDLRGAIVRLEFHLNHWFIDGRHTFTADIRRMKILVRPNLPPSGVASPIKRKGIPLTDDFSDEDDLPRPPKRQAASNRTNAGASTSQQNPQAVPSTPKKTKATSTKKTPAKDKPEESPKKEKYKQSTLETMWSPK</sequence>
<proteinExistence type="predicted"/>
<dbReference type="AlphaFoldDB" id="A0A9W8IQ76"/>
<feature type="region of interest" description="Disordered" evidence="1">
    <location>
        <begin position="50"/>
        <end position="74"/>
    </location>
</feature>
<feature type="compositionally biased region" description="Basic and acidic residues" evidence="1">
    <location>
        <begin position="352"/>
        <end position="367"/>
    </location>
</feature>
<comment type="caution">
    <text evidence="2">The sequence shown here is derived from an EMBL/GenBank/DDBJ whole genome shotgun (WGS) entry which is preliminary data.</text>
</comment>
<organism evidence="2 3">
    <name type="scientific">Candolleomyces eurysporus</name>
    <dbReference type="NCBI Taxonomy" id="2828524"/>
    <lineage>
        <taxon>Eukaryota</taxon>
        <taxon>Fungi</taxon>
        <taxon>Dikarya</taxon>
        <taxon>Basidiomycota</taxon>
        <taxon>Agaricomycotina</taxon>
        <taxon>Agaricomycetes</taxon>
        <taxon>Agaricomycetidae</taxon>
        <taxon>Agaricales</taxon>
        <taxon>Agaricineae</taxon>
        <taxon>Psathyrellaceae</taxon>
        <taxon>Candolleomyces</taxon>
    </lineage>
</organism>
<feature type="compositionally biased region" description="Polar residues" evidence="1">
    <location>
        <begin position="317"/>
        <end position="336"/>
    </location>
</feature>
<evidence type="ECO:0000313" key="2">
    <source>
        <dbReference type="EMBL" id="KAJ2921091.1"/>
    </source>
</evidence>
<evidence type="ECO:0000313" key="3">
    <source>
        <dbReference type="Proteomes" id="UP001140091"/>
    </source>
</evidence>
<name>A0A9W8IQ76_9AGAR</name>
<gene>
    <name evidence="2" type="ORF">H1R20_g16004</name>
</gene>
<feature type="region of interest" description="Disordered" evidence="1">
    <location>
        <begin position="281"/>
        <end position="378"/>
    </location>
</feature>
<feature type="compositionally biased region" description="Low complexity" evidence="1">
    <location>
        <begin position="337"/>
        <end position="350"/>
    </location>
</feature>
<dbReference type="OrthoDB" id="2881279at2759"/>
<evidence type="ECO:0000256" key="1">
    <source>
        <dbReference type="SAM" id="MobiDB-lite"/>
    </source>
</evidence>
<dbReference type="EMBL" id="JANBPK010001676">
    <property type="protein sequence ID" value="KAJ2921091.1"/>
    <property type="molecule type" value="Genomic_DNA"/>
</dbReference>
<accession>A0A9W8IQ76</accession>